<sequence>MATNPTQTLHQAIQAKFGLQGASDSPTLGGTSGTPPQTTPRFVIPQLKIPQLQLQAATADAAAQRESRLAADAHNQLLLNEIKLRRRQRSESENQTTTGTGFVIPQLAATTTTPGKPLNIPLLARLEHGVDRLRIRDDGGDGATAGATITSTPAPLIDLSSTVIAASKDAPPKESASKARQLTSRENFDIPFIACDRGRKSTPTGGLLATRRRSLNVEDEEAAEDELANQAPANTNYREQPGPIGQMLDAVVGYPEPRRPRLEYAVTRLERQHLRMCQREDYGSQVKRFRFDTPSPDELVKQALQKSWRVSRT</sequence>
<evidence type="ECO:0000256" key="1">
    <source>
        <dbReference type="SAM" id="MobiDB-lite"/>
    </source>
</evidence>
<organism evidence="2 3">
    <name type="scientific">Drosophila suzukii</name>
    <name type="common">Spotted-wing drosophila fruit fly</name>
    <dbReference type="NCBI Taxonomy" id="28584"/>
    <lineage>
        <taxon>Eukaryota</taxon>
        <taxon>Metazoa</taxon>
        <taxon>Ecdysozoa</taxon>
        <taxon>Arthropoda</taxon>
        <taxon>Hexapoda</taxon>
        <taxon>Insecta</taxon>
        <taxon>Pterygota</taxon>
        <taxon>Neoptera</taxon>
        <taxon>Endopterygota</taxon>
        <taxon>Diptera</taxon>
        <taxon>Brachycera</taxon>
        <taxon>Muscomorpha</taxon>
        <taxon>Ephydroidea</taxon>
        <taxon>Drosophilidae</taxon>
        <taxon>Drosophila</taxon>
        <taxon>Sophophora</taxon>
    </lineage>
</organism>
<protein>
    <submittedName>
        <fullName evidence="3">Uncharacterized protein</fullName>
    </submittedName>
</protein>
<evidence type="ECO:0000313" key="3">
    <source>
        <dbReference type="RefSeq" id="XP_016942073.2"/>
    </source>
</evidence>
<gene>
    <name evidence="3" type="primary">LOC108018979</name>
</gene>
<dbReference type="GeneID" id="108018979"/>
<feature type="region of interest" description="Disordered" evidence="1">
    <location>
        <begin position="20"/>
        <end position="40"/>
    </location>
</feature>
<dbReference type="RefSeq" id="XP_016942073.2">
    <property type="nucleotide sequence ID" value="XM_017086584.4"/>
</dbReference>
<name>A0AB39ZU08_DROSZ</name>
<reference evidence="3" key="1">
    <citation type="submission" date="2025-08" db="UniProtKB">
        <authorList>
            <consortium name="RefSeq"/>
        </authorList>
    </citation>
    <scope>IDENTIFICATION</scope>
</reference>
<dbReference type="AlphaFoldDB" id="A0AB39ZU08"/>
<dbReference type="Proteomes" id="UP001652628">
    <property type="component" value="Chromosome X"/>
</dbReference>
<evidence type="ECO:0000313" key="2">
    <source>
        <dbReference type="Proteomes" id="UP001652628"/>
    </source>
</evidence>
<feature type="compositionally biased region" description="Low complexity" evidence="1">
    <location>
        <begin position="23"/>
        <end position="40"/>
    </location>
</feature>
<proteinExistence type="predicted"/>
<keyword evidence="2" id="KW-1185">Reference proteome</keyword>
<accession>A0AB39ZU08</accession>